<sequence length="104" mass="11309">MSTSLSQALAMQAPCALRKPVSADIRAQSVYLEYCYQRAGNPHCHCVGMGVSPEPVLMTVASPVNILMLAPGNYRFLDFAKLGVPLQLLAMGVVIWLTPLLFPF</sequence>
<dbReference type="RefSeq" id="WP_139216089.1">
    <property type="nucleotide sequence ID" value="NZ_CP101118.1"/>
</dbReference>
<dbReference type="Proteomes" id="UP001475781">
    <property type="component" value="Chromosome"/>
</dbReference>
<keyword evidence="2" id="KW-1185">Reference proteome</keyword>
<evidence type="ECO:0000313" key="1">
    <source>
        <dbReference type="EMBL" id="WZF88046.1"/>
    </source>
</evidence>
<dbReference type="EMBL" id="CP101118">
    <property type="protein sequence ID" value="WZF88046.1"/>
    <property type="molecule type" value="Genomic_DNA"/>
</dbReference>
<evidence type="ECO:0000313" key="2">
    <source>
        <dbReference type="Proteomes" id="UP001475781"/>
    </source>
</evidence>
<organism evidence="1 2">
    <name type="scientific">Marinobacter metalliresistant</name>
    <dbReference type="NCBI Taxonomy" id="2961995"/>
    <lineage>
        <taxon>Bacteria</taxon>
        <taxon>Pseudomonadati</taxon>
        <taxon>Pseudomonadota</taxon>
        <taxon>Gammaproteobacteria</taxon>
        <taxon>Pseudomonadales</taxon>
        <taxon>Marinobacteraceae</taxon>
        <taxon>Marinobacter</taxon>
    </lineage>
</organism>
<proteinExistence type="predicted"/>
<reference evidence="1 2" key="1">
    <citation type="submission" date="2022-07" db="EMBL/GenBank/DDBJ databases">
        <title>A copper resistant bacterium isolated from sediment samples of deep sea hydrothermal areas.</title>
        <authorList>
            <person name="Zeng X."/>
        </authorList>
    </citation>
    <scope>NUCLEOTIDE SEQUENCE [LARGE SCALE GENOMIC DNA]</scope>
    <source>
        <strain evidence="2">CuT 6</strain>
    </source>
</reference>
<gene>
    <name evidence="1" type="ORF">NLK58_17225</name>
</gene>
<accession>A0ABZ2VZX8</accession>
<protein>
    <submittedName>
        <fullName evidence="1">Uncharacterized protein</fullName>
    </submittedName>
</protein>
<name>A0ABZ2VZX8_9GAMM</name>